<dbReference type="EMBL" id="JAMRDG010000001">
    <property type="protein sequence ID" value="KAJ3706672.1"/>
    <property type="molecule type" value="Genomic_DNA"/>
</dbReference>
<feature type="signal peptide" evidence="6">
    <location>
        <begin position="1"/>
        <end position="25"/>
    </location>
</feature>
<gene>
    <name evidence="9" type="ORF">LUZ61_010377</name>
</gene>
<dbReference type="PROSITE" id="PS00623">
    <property type="entry name" value="GMC_OXRED_1"/>
    <property type="match status" value="1"/>
</dbReference>
<comment type="caution">
    <text evidence="9">The sequence shown here is derived from an EMBL/GenBank/DDBJ whole genome shotgun (WGS) entry which is preliminary data.</text>
</comment>
<dbReference type="PANTHER" id="PTHR45968:SF3">
    <property type="entry name" value="OS04G0573100 PROTEIN"/>
    <property type="match status" value="1"/>
</dbReference>
<dbReference type="PANTHER" id="PTHR45968">
    <property type="entry name" value="OSJNBA0019K04.7 PROTEIN"/>
    <property type="match status" value="1"/>
</dbReference>
<keyword evidence="10" id="KW-1185">Reference proteome</keyword>
<keyword evidence="4" id="KW-1015">Disulfide bond</keyword>
<evidence type="ECO:0000259" key="7">
    <source>
        <dbReference type="PROSITE" id="PS00623"/>
    </source>
</evidence>
<keyword evidence="5" id="KW-0285">Flavoprotein</keyword>
<dbReference type="GO" id="GO:0050660">
    <property type="term" value="F:flavin adenine dinucleotide binding"/>
    <property type="evidence" value="ECO:0007669"/>
    <property type="project" value="InterPro"/>
</dbReference>
<evidence type="ECO:0000256" key="1">
    <source>
        <dbReference type="ARBA" id="ARBA00010790"/>
    </source>
</evidence>
<dbReference type="SUPFAM" id="SSF51905">
    <property type="entry name" value="FAD/NAD(P)-binding domain"/>
    <property type="match status" value="1"/>
</dbReference>
<evidence type="ECO:0000313" key="9">
    <source>
        <dbReference type="EMBL" id="KAJ3706672.1"/>
    </source>
</evidence>
<dbReference type="Pfam" id="PF00732">
    <property type="entry name" value="GMC_oxred_N"/>
    <property type="match status" value="1"/>
</dbReference>
<comment type="cofactor">
    <cofactor evidence="3">
        <name>FAD</name>
        <dbReference type="ChEBI" id="CHEBI:57692"/>
    </cofactor>
</comment>
<feature type="binding site" evidence="3">
    <location>
        <begin position="514"/>
        <end position="515"/>
    </location>
    <ligand>
        <name>FAD</name>
        <dbReference type="ChEBI" id="CHEBI:57692"/>
    </ligand>
</feature>
<dbReference type="PIRSF" id="PIRSF000137">
    <property type="entry name" value="Alcohol_oxidase"/>
    <property type="match status" value="1"/>
</dbReference>
<dbReference type="PROSITE" id="PS00624">
    <property type="entry name" value="GMC_OXRED_2"/>
    <property type="match status" value="1"/>
</dbReference>
<dbReference type="Gene3D" id="3.30.410.40">
    <property type="match status" value="1"/>
</dbReference>
<feature type="binding site" evidence="3">
    <location>
        <position position="543"/>
    </location>
    <ligand>
        <name>FAD</name>
        <dbReference type="ChEBI" id="CHEBI:57692"/>
    </ligand>
</feature>
<sequence length="588" mass="64434">MAHLLWTSMIASFVMISFYLGLAKSQKAPGYTFMKNAVESPVVSFYDYIIVGGGTAGCPLAATLSRNARVLLLERGGSPYGNQNISNLVGFAQTLADNSPKSAAQQFVSEDGVPNARARVLGGGSCLNAGFYTRASMKYVQNAGWNQALVNESYRWVEETVAFEPLVQQWQSALRDGLVEVGVGPYNGFNLDHIYGTKIGGSIFDKHGNRHTAADLLRHANWANLTVLLHARVTKLLFRLRGRLRPLAHGVLYRDSAGKLHKAYIIKGSKNEIILSAGAIGSPQILMLSGVGPRRHLESMGIPVVLEQPMVGTGMSDNPMNALYVPSPTPVEVSLIQVVGITRFGTYIEGASGSNFAGAPASSVDDQLQRKLGMFLPKIIGPSKQPTLETIASAGEPRNNLAELAFRGGFILEKIIGPLSKGELKLKNTNPDDNPSIRFNYFKQPKDLRRCVAGLKTIEQVIQSKAFSKFTYPFLSIESLLNMTISFPVNKIPRHDSDSKSLEQYCRDTVMTIWHYHGGCQVGRVVDWDYRVMGVDALRVVDGSTFINSPGTNPQATVMMLGRYMGIKILNERQRRRSASQGEVCNRM</sequence>
<keyword evidence="3 5" id="KW-0274">FAD</keyword>
<reference evidence="9 10" key="1">
    <citation type="journal article" date="2022" name="Cell">
        <title>Repeat-based holocentromeres influence genome architecture and karyotype evolution.</title>
        <authorList>
            <person name="Hofstatter P.G."/>
            <person name="Thangavel G."/>
            <person name="Lux T."/>
            <person name="Neumann P."/>
            <person name="Vondrak T."/>
            <person name="Novak P."/>
            <person name="Zhang M."/>
            <person name="Costa L."/>
            <person name="Castellani M."/>
            <person name="Scott A."/>
            <person name="Toegelov H."/>
            <person name="Fuchs J."/>
            <person name="Mata-Sucre Y."/>
            <person name="Dias Y."/>
            <person name="Vanzela A.L.L."/>
            <person name="Huettel B."/>
            <person name="Almeida C.C.S."/>
            <person name="Simkova H."/>
            <person name="Souza G."/>
            <person name="Pedrosa-Harand A."/>
            <person name="Macas J."/>
            <person name="Mayer K.F.X."/>
            <person name="Houben A."/>
            <person name="Marques A."/>
        </authorList>
    </citation>
    <scope>NUCLEOTIDE SEQUENCE [LARGE SCALE GENOMIC DNA]</scope>
    <source>
        <strain evidence="9">RhyTen1mFocal</strain>
    </source>
</reference>
<feature type="binding site" evidence="3">
    <location>
        <position position="233"/>
    </location>
    <ligand>
        <name>FAD</name>
        <dbReference type="ChEBI" id="CHEBI:57692"/>
    </ligand>
</feature>
<evidence type="ECO:0000313" key="10">
    <source>
        <dbReference type="Proteomes" id="UP001210211"/>
    </source>
</evidence>
<dbReference type="AlphaFoldDB" id="A0AAD5ZZ43"/>
<feature type="domain" description="Glucose-methanol-choline oxidoreductase N-terminal" evidence="8">
    <location>
        <begin position="278"/>
        <end position="292"/>
    </location>
</feature>
<evidence type="ECO:0000256" key="2">
    <source>
        <dbReference type="ARBA" id="ARBA00022729"/>
    </source>
</evidence>
<dbReference type="Gene3D" id="3.50.50.60">
    <property type="entry name" value="FAD/NAD(P)-binding domain"/>
    <property type="match status" value="1"/>
</dbReference>
<dbReference type="InterPro" id="IPR000172">
    <property type="entry name" value="GMC_OxRdtase_N"/>
</dbReference>
<feature type="binding site" evidence="3">
    <location>
        <position position="120"/>
    </location>
    <ligand>
        <name>FAD</name>
        <dbReference type="ChEBI" id="CHEBI:57692"/>
    </ligand>
</feature>
<dbReference type="InterPro" id="IPR036188">
    <property type="entry name" value="FAD/NAD-bd_sf"/>
</dbReference>
<dbReference type="InterPro" id="IPR012132">
    <property type="entry name" value="GMC_OxRdtase"/>
</dbReference>
<feature type="chain" id="PRO_5042058402" description="Glucose-methanol-choline oxidoreductase N-terminal domain-containing protein" evidence="6">
    <location>
        <begin position="26"/>
        <end position="588"/>
    </location>
</feature>
<accession>A0AAD5ZZ43</accession>
<dbReference type="GO" id="GO:0016614">
    <property type="term" value="F:oxidoreductase activity, acting on CH-OH group of donors"/>
    <property type="evidence" value="ECO:0007669"/>
    <property type="project" value="InterPro"/>
</dbReference>
<organism evidence="9 10">
    <name type="scientific">Rhynchospora tenuis</name>
    <dbReference type="NCBI Taxonomy" id="198213"/>
    <lineage>
        <taxon>Eukaryota</taxon>
        <taxon>Viridiplantae</taxon>
        <taxon>Streptophyta</taxon>
        <taxon>Embryophyta</taxon>
        <taxon>Tracheophyta</taxon>
        <taxon>Spermatophyta</taxon>
        <taxon>Magnoliopsida</taxon>
        <taxon>Liliopsida</taxon>
        <taxon>Poales</taxon>
        <taxon>Cyperaceae</taxon>
        <taxon>Cyperoideae</taxon>
        <taxon>Rhynchosporeae</taxon>
        <taxon>Rhynchospora</taxon>
    </lineage>
</organism>
<dbReference type="InterPro" id="IPR007867">
    <property type="entry name" value="GMC_OxRtase_C"/>
</dbReference>
<feature type="disulfide bond" evidence="4">
    <location>
        <begin position="451"/>
        <end position="506"/>
    </location>
</feature>
<evidence type="ECO:0000256" key="6">
    <source>
        <dbReference type="SAM" id="SignalP"/>
    </source>
</evidence>
<evidence type="ECO:0000259" key="8">
    <source>
        <dbReference type="PROSITE" id="PS00624"/>
    </source>
</evidence>
<comment type="similarity">
    <text evidence="1 5">Belongs to the GMC oxidoreductase family.</text>
</comment>
<dbReference type="SUPFAM" id="SSF54373">
    <property type="entry name" value="FAD-linked reductases, C-terminal domain"/>
    <property type="match status" value="1"/>
</dbReference>
<dbReference type="InterPro" id="IPR051871">
    <property type="entry name" value="GMC_Oxidoreductase-Related"/>
</dbReference>
<protein>
    <recommendedName>
        <fullName evidence="7 8">Glucose-methanol-choline oxidoreductase N-terminal domain-containing protein</fullName>
    </recommendedName>
</protein>
<name>A0AAD5ZZ43_9POAL</name>
<evidence type="ECO:0000256" key="3">
    <source>
        <dbReference type="PIRSR" id="PIRSR000137-2"/>
    </source>
</evidence>
<dbReference type="Proteomes" id="UP001210211">
    <property type="component" value="Unassembled WGS sequence"/>
</dbReference>
<feature type="binding site" evidence="3">
    <location>
        <begin position="554"/>
        <end position="555"/>
    </location>
    <ligand>
        <name>FAD</name>
        <dbReference type="ChEBI" id="CHEBI:57692"/>
    </ligand>
</feature>
<evidence type="ECO:0000256" key="4">
    <source>
        <dbReference type="PIRSR" id="PIRSR000137-3"/>
    </source>
</evidence>
<evidence type="ECO:0000256" key="5">
    <source>
        <dbReference type="RuleBase" id="RU003968"/>
    </source>
</evidence>
<proteinExistence type="inferred from homology"/>
<dbReference type="Pfam" id="PF05199">
    <property type="entry name" value="GMC_oxred_C"/>
    <property type="match status" value="1"/>
</dbReference>
<feature type="domain" description="Glucose-methanol-choline oxidoreductase N-terminal" evidence="7">
    <location>
        <begin position="118"/>
        <end position="141"/>
    </location>
</feature>
<keyword evidence="2 6" id="KW-0732">Signal</keyword>